<feature type="compositionally biased region" description="Acidic residues" evidence="3">
    <location>
        <begin position="66"/>
        <end position="75"/>
    </location>
</feature>
<evidence type="ECO:0000256" key="2">
    <source>
        <dbReference type="ARBA" id="ARBA00023157"/>
    </source>
</evidence>
<dbReference type="PANTHER" id="PTHR24637">
    <property type="entry name" value="COLLAGEN"/>
    <property type="match status" value="1"/>
</dbReference>
<dbReference type="EMBL" id="CADEPM010000004">
    <property type="protein sequence ID" value="CAB3404851.1"/>
    <property type="molecule type" value="Genomic_DNA"/>
</dbReference>
<feature type="region of interest" description="Disordered" evidence="3">
    <location>
        <begin position="123"/>
        <end position="275"/>
    </location>
</feature>
<feature type="compositionally biased region" description="Low complexity" evidence="3">
    <location>
        <begin position="93"/>
        <end position="108"/>
    </location>
</feature>
<feature type="region of interest" description="Disordered" evidence="3">
    <location>
        <begin position="1"/>
        <end position="111"/>
    </location>
</feature>
<feature type="compositionally biased region" description="Acidic residues" evidence="3">
    <location>
        <begin position="169"/>
        <end position="178"/>
    </location>
</feature>
<sequence length="369" mass="38385">MDFGLLGLFPSSEDGESVEARGDSDETVDQASDVESQNITVGGDGAFVNQETTDEGDDGTMRMTMMEEEIDDEFDMSNPCPRGPPGPPGEPGEPGNDGPNGTNGTDGNAWHLDAEDRVIVLGCVKCPPGPRGTEGDPGSPGDRGSAGQNGPPGLDGYEGFPGAPGEPGDPGEDGDDGQDGYPGPSGNPAKRYINFPGPKGEAGPPGAPGENGQPGSTPGRGPRGIAGASGAPGRHGIPGPPGEPGKPGDAGLPAPSGGQCKCPERRTHQPPHRYAYPVPPPHYYAEYTTTPYRYYVRAELPSSSSSSYQEDKIDQMMNTYSEGVETTTEAIYRYLIKNGEPINTDPVGSDEYKEAVHKPAIPTKFDTSP</sequence>
<dbReference type="Pfam" id="PF01391">
    <property type="entry name" value="Collagen"/>
    <property type="match status" value="2"/>
</dbReference>
<gene>
    <name evidence="4" type="ORF">CBOVIS_LOCUS7117</name>
</gene>
<evidence type="ECO:0008006" key="6">
    <source>
        <dbReference type="Google" id="ProtNLM"/>
    </source>
</evidence>
<protein>
    <recommendedName>
        <fullName evidence="6">Collagen triple helix repeat protein</fullName>
    </recommendedName>
</protein>
<evidence type="ECO:0000256" key="3">
    <source>
        <dbReference type="SAM" id="MobiDB-lite"/>
    </source>
</evidence>
<feature type="region of interest" description="Disordered" evidence="3">
    <location>
        <begin position="346"/>
        <end position="369"/>
    </location>
</feature>
<reference evidence="4 5" key="1">
    <citation type="submission" date="2020-04" db="EMBL/GenBank/DDBJ databases">
        <authorList>
            <person name="Laetsch R D."/>
            <person name="Stevens L."/>
            <person name="Kumar S."/>
            <person name="Blaxter L. M."/>
        </authorList>
    </citation>
    <scope>NUCLEOTIDE SEQUENCE [LARGE SCALE GENOMIC DNA]</scope>
</reference>
<name>A0A8S1F2R6_9PELO</name>
<feature type="compositionally biased region" description="Polar residues" evidence="3">
    <location>
        <begin position="29"/>
        <end position="40"/>
    </location>
</feature>
<dbReference type="Gene3D" id="1.20.5.320">
    <property type="entry name" value="6-Phosphogluconate Dehydrogenase, domain 3"/>
    <property type="match status" value="1"/>
</dbReference>
<organism evidence="4 5">
    <name type="scientific">Caenorhabditis bovis</name>
    <dbReference type="NCBI Taxonomy" id="2654633"/>
    <lineage>
        <taxon>Eukaryota</taxon>
        <taxon>Metazoa</taxon>
        <taxon>Ecdysozoa</taxon>
        <taxon>Nematoda</taxon>
        <taxon>Chromadorea</taxon>
        <taxon>Rhabditida</taxon>
        <taxon>Rhabditina</taxon>
        <taxon>Rhabditomorpha</taxon>
        <taxon>Rhabditoidea</taxon>
        <taxon>Rhabditidae</taxon>
        <taxon>Peloderinae</taxon>
        <taxon>Caenorhabditis</taxon>
    </lineage>
</organism>
<keyword evidence="1" id="KW-0677">Repeat</keyword>
<evidence type="ECO:0000313" key="4">
    <source>
        <dbReference type="EMBL" id="CAB3404851.1"/>
    </source>
</evidence>
<evidence type="ECO:0000256" key="1">
    <source>
        <dbReference type="ARBA" id="ARBA00022737"/>
    </source>
</evidence>
<comment type="caution">
    <text evidence="4">The sequence shown here is derived from an EMBL/GenBank/DDBJ whole genome shotgun (WGS) entry which is preliminary data.</text>
</comment>
<dbReference type="AlphaFoldDB" id="A0A8S1F2R6"/>
<evidence type="ECO:0000313" key="5">
    <source>
        <dbReference type="Proteomes" id="UP000494206"/>
    </source>
</evidence>
<keyword evidence="2" id="KW-1015">Disulfide bond</keyword>
<feature type="compositionally biased region" description="Pro residues" evidence="3">
    <location>
        <begin position="81"/>
        <end position="91"/>
    </location>
</feature>
<dbReference type="Proteomes" id="UP000494206">
    <property type="component" value="Unassembled WGS sequence"/>
</dbReference>
<dbReference type="PANTHER" id="PTHR24637:SF403">
    <property type="entry name" value="COLLAGEN-RELATED"/>
    <property type="match status" value="1"/>
</dbReference>
<feature type="compositionally biased region" description="Low complexity" evidence="3">
    <location>
        <begin position="196"/>
        <end position="215"/>
    </location>
</feature>
<dbReference type="InterPro" id="IPR008160">
    <property type="entry name" value="Collagen"/>
</dbReference>
<proteinExistence type="predicted"/>
<keyword evidence="5" id="KW-1185">Reference proteome</keyword>
<accession>A0A8S1F2R6</accession>